<evidence type="ECO:0000313" key="2">
    <source>
        <dbReference type="Proteomes" id="UP001307168"/>
    </source>
</evidence>
<accession>A0AAW9NAP8</accession>
<protein>
    <submittedName>
        <fullName evidence="1">Uncharacterized protein</fullName>
    </submittedName>
</protein>
<gene>
    <name evidence="1" type="ORF">P4706_10130</name>
</gene>
<evidence type="ECO:0000313" key="1">
    <source>
        <dbReference type="EMBL" id="MEC0273403.1"/>
    </source>
</evidence>
<keyword evidence="2" id="KW-1185">Reference proteome</keyword>
<comment type="caution">
    <text evidence="1">The sequence shown here is derived from an EMBL/GenBank/DDBJ whole genome shotgun (WGS) entry which is preliminary data.</text>
</comment>
<reference evidence="1 2" key="1">
    <citation type="submission" date="2023-03" db="EMBL/GenBank/DDBJ databases">
        <title>Bacillus Genome Sequencing.</title>
        <authorList>
            <person name="Dunlap C."/>
        </authorList>
    </citation>
    <scope>NUCLEOTIDE SEQUENCE [LARGE SCALE GENOMIC DNA]</scope>
    <source>
        <strain evidence="1 2">B-41290</strain>
    </source>
</reference>
<sequence length="57" mass="6782">MTEFNLMAFWINVNSHRAWFNEEKEWFSDSGYLRNSILPDRAWKSSKKDLVKSPSSV</sequence>
<dbReference type="RefSeq" id="WP_367406766.1">
    <property type="nucleotide sequence ID" value="NZ_JARNBH010000012.1"/>
</dbReference>
<dbReference type="AlphaFoldDB" id="A0AAW9NAP8"/>
<organism evidence="1 2">
    <name type="scientific">Peribacillus castrilensis</name>
    <dbReference type="NCBI Taxonomy" id="2897690"/>
    <lineage>
        <taxon>Bacteria</taxon>
        <taxon>Bacillati</taxon>
        <taxon>Bacillota</taxon>
        <taxon>Bacilli</taxon>
        <taxon>Bacillales</taxon>
        <taxon>Bacillaceae</taxon>
        <taxon>Peribacillus</taxon>
    </lineage>
</organism>
<proteinExistence type="predicted"/>
<dbReference type="Proteomes" id="UP001307168">
    <property type="component" value="Unassembled WGS sequence"/>
</dbReference>
<name>A0AAW9NAP8_9BACI</name>
<dbReference type="EMBL" id="JARNBH010000012">
    <property type="protein sequence ID" value="MEC0273403.1"/>
    <property type="molecule type" value="Genomic_DNA"/>
</dbReference>